<evidence type="ECO:0000256" key="5">
    <source>
        <dbReference type="ARBA" id="ARBA00022448"/>
    </source>
</evidence>
<gene>
    <name evidence="14" type="ORF">CVLEPA_LOCUS28036</name>
</gene>
<comment type="function">
    <text evidence="12">Membrane-anchoring subunit of succinate dehydrogenase (SDH) that is involved in complex II of the mitochondrial electron transport chain and is responsible for transferring electrons from succinate to ubiquinone (coenzyme Q). SDH also oxidizes malate to the non-canonical enol form of oxaloacetate, enol-oxaloacetate. Enol-oxaloacetate, which is a potent inhibitor of the succinate dehydrogenase activity, is further isomerized into keto-oxaloacetate.</text>
</comment>
<keyword evidence="10 13" id="KW-0496">Mitochondrion</keyword>
<evidence type="ECO:0000256" key="1">
    <source>
        <dbReference type="ARBA" id="ARBA00004448"/>
    </source>
</evidence>
<dbReference type="Gene3D" id="1.20.1300.10">
    <property type="entry name" value="Fumarate reductase/succinate dehydrogenase, transmembrane subunit"/>
    <property type="match status" value="1"/>
</dbReference>
<evidence type="ECO:0000256" key="6">
    <source>
        <dbReference type="ARBA" id="ARBA00022692"/>
    </source>
</evidence>
<proteinExistence type="inferred from homology"/>
<feature type="transmembrane region" description="Helical" evidence="13">
    <location>
        <begin position="129"/>
        <end position="148"/>
    </location>
</feature>
<evidence type="ECO:0000256" key="9">
    <source>
        <dbReference type="ARBA" id="ARBA00022989"/>
    </source>
</evidence>
<keyword evidence="13" id="KW-0408">Iron</keyword>
<dbReference type="Pfam" id="PF05328">
    <property type="entry name" value="CybS"/>
    <property type="match status" value="1"/>
</dbReference>
<reference evidence="14 15" key="1">
    <citation type="submission" date="2024-02" db="EMBL/GenBank/DDBJ databases">
        <authorList>
            <person name="Daric V."/>
            <person name="Darras S."/>
        </authorList>
    </citation>
    <scope>NUCLEOTIDE SEQUENCE [LARGE SCALE GENOMIC DNA]</scope>
</reference>
<dbReference type="PANTHER" id="PTHR13337:SF2">
    <property type="entry name" value="SUCCINATE DEHYDROGENASE [UBIQUINONE] CYTOCHROME B SMALL SUBUNIT, MITOCHONDRIAL"/>
    <property type="match status" value="1"/>
</dbReference>
<evidence type="ECO:0000256" key="2">
    <source>
        <dbReference type="ARBA" id="ARBA00005163"/>
    </source>
</evidence>
<evidence type="ECO:0000256" key="4">
    <source>
        <dbReference type="ARBA" id="ARBA00011758"/>
    </source>
</evidence>
<comment type="caution">
    <text evidence="14">The sequence shown here is derived from an EMBL/GenBank/DDBJ whole genome shotgun (WGS) entry which is preliminary data.</text>
</comment>
<protein>
    <recommendedName>
        <fullName evidence="13">Succinate dehydrogenase [ubiquinone] cytochrome b small subunit</fullName>
    </recommendedName>
</protein>
<feature type="transmembrane region" description="Helical" evidence="13">
    <location>
        <begin position="69"/>
        <end position="89"/>
    </location>
</feature>
<keyword evidence="8 13" id="KW-0809">Transit peptide</keyword>
<evidence type="ECO:0000256" key="13">
    <source>
        <dbReference type="RuleBase" id="RU364031"/>
    </source>
</evidence>
<organism evidence="14 15">
    <name type="scientific">Clavelina lepadiformis</name>
    <name type="common">Light-bulb sea squirt</name>
    <name type="synonym">Ascidia lepadiformis</name>
    <dbReference type="NCBI Taxonomy" id="159417"/>
    <lineage>
        <taxon>Eukaryota</taxon>
        <taxon>Metazoa</taxon>
        <taxon>Chordata</taxon>
        <taxon>Tunicata</taxon>
        <taxon>Ascidiacea</taxon>
        <taxon>Aplousobranchia</taxon>
        <taxon>Clavelinidae</taxon>
        <taxon>Clavelina</taxon>
    </lineage>
</organism>
<dbReference type="InterPro" id="IPR007992">
    <property type="entry name" value="CybS"/>
</dbReference>
<sequence>MSVANFKFLGALCSKTHNPALRVIGNNFFRVSATLPFSTSSQCISQSSEREFLLRHQVSSEKKTNKNWVIYRVASLGLLGGMVGCFLAPGNAVIDFATVTLLVHHNYFGLKSVIADYAPLVFKDWFTSMLYFTWLLISIVTLGLLYSFNYNNIGFSKALTNFFKL</sequence>
<dbReference type="PANTHER" id="PTHR13337">
    <property type="entry name" value="SUCCINATE DEHYDROGENASE"/>
    <property type="match status" value="1"/>
</dbReference>
<evidence type="ECO:0000256" key="3">
    <source>
        <dbReference type="ARBA" id="ARBA00007294"/>
    </source>
</evidence>
<evidence type="ECO:0000256" key="12">
    <source>
        <dbReference type="ARBA" id="ARBA00045847"/>
    </source>
</evidence>
<dbReference type="Proteomes" id="UP001642483">
    <property type="component" value="Unassembled WGS sequence"/>
</dbReference>
<keyword evidence="13" id="KW-0349">Heme</keyword>
<dbReference type="SUPFAM" id="SSF81343">
    <property type="entry name" value="Fumarate reductase respiratory complex transmembrane subunits"/>
    <property type="match status" value="1"/>
</dbReference>
<keyword evidence="6 13" id="KW-0812">Transmembrane</keyword>
<evidence type="ECO:0000256" key="7">
    <source>
        <dbReference type="ARBA" id="ARBA00022792"/>
    </source>
</evidence>
<comment type="subcellular location">
    <subcellularLocation>
        <location evidence="1 13">Mitochondrion inner membrane</location>
        <topology evidence="1 13">Multi-pass membrane protein</topology>
    </subcellularLocation>
</comment>
<keyword evidence="15" id="KW-1185">Reference proteome</keyword>
<comment type="similarity">
    <text evidence="3 13">Belongs to the CybS family.</text>
</comment>
<evidence type="ECO:0000256" key="10">
    <source>
        <dbReference type="ARBA" id="ARBA00023128"/>
    </source>
</evidence>
<dbReference type="EMBL" id="CAWYQH010000141">
    <property type="protein sequence ID" value="CAK8694684.1"/>
    <property type="molecule type" value="Genomic_DNA"/>
</dbReference>
<comment type="caution">
    <text evidence="13">Lacks conserved residue(s) required for the propagation of feature annotation.</text>
</comment>
<keyword evidence="13" id="KW-0249">Electron transport</keyword>
<keyword evidence="13" id="KW-0816">Tricarboxylic acid cycle</keyword>
<name>A0ABP0GV69_CLALP</name>
<evidence type="ECO:0000313" key="14">
    <source>
        <dbReference type="EMBL" id="CAK8694684.1"/>
    </source>
</evidence>
<dbReference type="InterPro" id="IPR034804">
    <property type="entry name" value="SQR/QFR_C/D"/>
</dbReference>
<keyword evidence="7 13" id="KW-0999">Mitochondrion inner membrane</keyword>
<evidence type="ECO:0000256" key="8">
    <source>
        <dbReference type="ARBA" id="ARBA00022946"/>
    </source>
</evidence>
<keyword evidence="13" id="KW-0479">Metal-binding</keyword>
<keyword evidence="5 13" id="KW-0813">Transport</keyword>
<comment type="pathway">
    <text evidence="2">Carbohydrate metabolism; tricarboxylic acid cycle.</text>
</comment>
<evidence type="ECO:0000313" key="15">
    <source>
        <dbReference type="Proteomes" id="UP001642483"/>
    </source>
</evidence>
<keyword evidence="11 13" id="KW-0472">Membrane</keyword>
<evidence type="ECO:0000256" key="11">
    <source>
        <dbReference type="ARBA" id="ARBA00023136"/>
    </source>
</evidence>
<keyword evidence="9 13" id="KW-1133">Transmembrane helix</keyword>
<comment type="subunit">
    <text evidence="4">Component of complex II composed of four subunits: the flavoprotein (FP) SDHA, iron-sulfur protein (IP) SDHB, and a cytochrome b560 composed of SDHC and SDHD.</text>
</comment>
<accession>A0ABP0GV69</accession>